<proteinExistence type="predicted"/>
<dbReference type="OrthoDB" id="3171058at2759"/>
<evidence type="ECO:0000313" key="1">
    <source>
        <dbReference type="EMBL" id="EPT04665.1"/>
    </source>
</evidence>
<name>S8G300_FOMSC</name>
<protein>
    <submittedName>
        <fullName evidence="1">Uncharacterized protein</fullName>
    </submittedName>
</protein>
<evidence type="ECO:0000313" key="2">
    <source>
        <dbReference type="Proteomes" id="UP000015241"/>
    </source>
</evidence>
<dbReference type="Proteomes" id="UP000015241">
    <property type="component" value="Unassembled WGS sequence"/>
</dbReference>
<keyword evidence="2" id="KW-1185">Reference proteome</keyword>
<accession>S8G300</accession>
<dbReference type="AlphaFoldDB" id="S8G300"/>
<reference evidence="1 2" key="1">
    <citation type="journal article" date="2012" name="Science">
        <title>The Paleozoic origin of enzymatic lignin decomposition reconstructed from 31 fungal genomes.</title>
        <authorList>
            <person name="Floudas D."/>
            <person name="Binder M."/>
            <person name="Riley R."/>
            <person name="Barry K."/>
            <person name="Blanchette R.A."/>
            <person name="Henrissat B."/>
            <person name="Martinez A.T."/>
            <person name="Otillar R."/>
            <person name="Spatafora J.W."/>
            <person name="Yadav J.S."/>
            <person name="Aerts A."/>
            <person name="Benoit I."/>
            <person name="Boyd A."/>
            <person name="Carlson A."/>
            <person name="Copeland A."/>
            <person name="Coutinho P.M."/>
            <person name="de Vries R.P."/>
            <person name="Ferreira P."/>
            <person name="Findley K."/>
            <person name="Foster B."/>
            <person name="Gaskell J."/>
            <person name="Glotzer D."/>
            <person name="Gorecki P."/>
            <person name="Heitman J."/>
            <person name="Hesse C."/>
            <person name="Hori C."/>
            <person name="Igarashi K."/>
            <person name="Jurgens J.A."/>
            <person name="Kallen N."/>
            <person name="Kersten P."/>
            <person name="Kohler A."/>
            <person name="Kuees U."/>
            <person name="Kumar T.K.A."/>
            <person name="Kuo A."/>
            <person name="LaButti K."/>
            <person name="Larrondo L.F."/>
            <person name="Lindquist E."/>
            <person name="Ling A."/>
            <person name="Lombard V."/>
            <person name="Lucas S."/>
            <person name="Lundell T."/>
            <person name="Martin R."/>
            <person name="McLaughlin D.J."/>
            <person name="Morgenstern I."/>
            <person name="Morin E."/>
            <person name="Murat C."/>
            <person name="Nagy L.G."/>
            <person name="Nolan M."/>
            <person name="Ohm R.A."/>
            <person name="Patyshakuliyeva A."/>
            <person name="Rokas A."/>
            <person name="Ruiz-Duenas F.J."/>
            <person name="Sabat G."/>
            <person name="Salamov A."/>
            <person name="Samejima M."/>
            <person name="Schmutz J."/>
            <person name="Slot J.C."/>
            <person name="St John F."/>
            <person name="Stenlid J."/>
            <person name="Sun H."/>
            <person name="Sun S."/>
            <person name="Syed K."/>
            <person name="Tsang A."/>
            <person name="Wiebenga A."/>
            <person name="Young D."/>
            <person name="Pisabarro A."/>
            <person name="Eastwood D.C."/>
            <person name="Martin F."/>
            <person name="Cullen D."/>
            <person name="Grigoriev I.V."/>
            <person name="Hibbett D.S."/>
        </authorList>
    </citation>
    <scope>NUCLEOTIDE SEQUENCE</scope>
    <source>
        <strain evidence="2">FP-58527</strain>
    </source>
</reference>
<dbReference type="HOGENOM" id="CLU_1896244_0_0_1"/>
<dbReference type="STRING" id="743788.S8G300"/>
<dbReference type="InParanoid" id="S8G300"/>
<gene>
    <name evidence="1" type="ORF">FOMPIDRAFT_1021840</name>
</gene>
<dbReference type="eggNOG" id="ENOG502SIQC">
    <property type="taxonomic scope" value="Eukaryota"/>
</dbReference>
<dbReference type="EMBL" id="KE504126">
    <property type="protein sequence ID" value="EPT04665.1"/>
    <property type="molecule type" value="Genomic_DNA"/>
</dbReference>
<sequence length="134" mass="15144">MRAPHPSLRRVGIRGMGISRLYPNRPTLTQEHLQQFLTHRALFPALETVRTIGFLVDACTDELARDIFIWWTEKFEEAGVDLQDGEGVVWMYTDPVDAPTDPDVIAAEEIVAQDRVSLVHKRDTQEMKAASKAA</sequence>
<organism evidence="1 2">
    <name type="scientific">Fomitopsis schrenkii</name>
    <name type="common">Brown rot fungus</name>
    <dbReference type="NCBI Taxonomy" id="2126942"/>
    <lineage>
        <taxon>Eukaryota</taxon>
        <taxon>Fungi</taxon>
        <taxon>Dikarya</taxon>
        <taxon>Basidiomycota</taxon>
        <taxon>Agaricomycotina</taxon>
        <taxon>Agaricomycetes</taxon>
        <taxon>Polyporales</taxon>
        <taxon>Fomitopsis</taxon>
    </lineage>
</organism>